<sequence>MQKALILPPNPIAGSEGQPQPLIDRGPGAFAKVGKARPGGLELGADQHTLPTWQGEDTAR</sequence>
<name>A0A2J8D9V5_VERDA</name>
<dbReference type="EMBL" id="MPSH01000023">
    <property type="protein sequence ID" value="PNH29927.1"/>
    <property type="molecule type" value="Genomic_DNA"/>
</dbReference>
<reference evidence="1 2" key="1">
    <citation type="submission" date="2017-12" db="EMBL/GenBank/DDBJ databases">
        <title>Comparative genomics yields insights into virulence evolution of Verticillium dahliae.</title>
        <authorList>
            <person name="Fan R."/>
            <person name="Armitage A.D."/>
            <person name="Cascant-Lopez E."/>
            <person name="Sobczyk M."/>
            <person name="Cockerton H.M."/>
            <person name="Harrison R.J."/>
        </authorList>
    </citation>
    <scope>NUCLEOTIDE SEQUENCE [LARGE SCALE GENOMIC DNA]</scope>
    <source>
        <strain evidence="1 2">12008</strain>
    </source>
</reference>
<accession>A0A2J8D9V5</accession>
<evidence type="ECO:0000313" key="2">
    <source>
        <dbReference type="Proteomes" id="UP000236305"/>
    </source>
</evidence>
<organism evidence="1 2">
    <name type="scientific">Verticillium dahliae</name>
    <name type="common">Verticillium wilt</name>
    <dbReference type="NCBI Taxonomy" id="27337"/>
    <lineage>
        <taxon>Eukaryota</taxon>
        <taxon>Fungi</taxon>
        <taxon>Dikarya</taxon>
        <taxon>Ascomycota</taxon>
        <taxon>Pezizomycotina</taxon>
        <taxon>Sordariomycetes</taxon>
        <taxon>Hypocreomycetidae</taxon>
        <taxon>Glomerellales</taxon>
        <taxon>Plectosphaerellaceae</taxon>
        <taxon>Verticillium</taxon>
    </lineage>
</organism>
<proteinExistence type="predicted"/>
<dbReference type="AlphaFoldDB" id="A0A2J8D9V5"/>
<gene>
    <name evidence="1" type="ORF">BJF96_g6714</name>
</gene>
<protein>
    <submittedName>
        <fullName evidence="1">Uncharacterized protein</fullName>
    </submittedName>
</protein>
<comment type="caution">
    <text evidence="1">The sequence shown here is derived from an EMBL/GenBank/DDBJ whole genome shotgun (WGS) entry which is preliminary data.</text>
</comment>
<evidence type="ECO:0000313" key="1">
    <source>
        <dbReference type="EMBL" id="PNH29927.1"/>
    </source>
</evidence>
<dbReference type="Proteomes" id="UP000236305">
    <property type="component" value="Unassembled WGS sequence"/>
</dbReference>